<dbReference type="Proteomes" id="UP000735302">
    <property type="component" value="Unassembled WGS sequence"/>
</dbReference>
<feature type="compositionally biased region" description="Acidic residues" evidence="1">
    <location>
        <begin position="86"/>
        <end position="122"/>
    </location>
</feature>
<proteinExistence type="predicted"/>
<feature type="region of interest" description="Disordered" evidence="1">
    <location>
        <begin position="75"/>
        <end position="136"/>
    </location>
</feature>
<protein>
    <submittedName>
        <fullName evidence="2">Uncharacterized protein</fullName>
    </submittedName>
</protein>
<evidence type="ECO:0000313" key="3">
    <source>
        <dbReference type="Proteomes" id="UP000735302"/>
    </source>
</evidence>
<dbReference type="EMBL" id="BLXT01005511">
    <property type="protein sequence ID" value="GFO23531.1"/>
    <property type="molecule type" value="Genomic_DNA"/>
</dbReference>
<gene>
    <name evidence="2" type="ORF">PoB_005003600</name>
</gene>
<dbReference type="AlphaFoldDB" id="A0AAV4BJM9"/>
<evidence type="ECO:0000256" key="1">
    <source>
        <dbReference type="SAM" id="MobiDB-lite"/>
    </source>
</evidence>
<reference evidence="2 3" key="1">
    <citation type="journal article" date="2021" name="Elife">
        <title>Chloroplast acquisition without the gene transfer in kleptoplastic sea slugs, Plakobranchus ocellatus.</title>
        <authorList>
            <person name="Maeda T."/>
            <person name="Takahashi S."/>
            <person name="Yoshida T."/>
            <person name="Shimamura S."/>
            <person name="Takaki Y."/>
            <person name="Nagai Y."/>
            <person name="Toyoda A."/>
            <person name="Suzuki Y."/>
            <person name="Arimoto A."/>
            <person name="Ishii H."/>
            <person name="Satoh N."/>
            <person name="Nishiyama T."/>
            <person name="Hasebe M."/>
            <person name="Maruyama T."/>
            <person name="Minagawa J."/>
            <person name="Obokata J."/>
            <person name="Shigenobu S."/>
        </authorList>
    </citation>
    <scope>NUCLEOTIDE SEQUENCE [LARGE SCALE GENOMIC DNA]</scope>
</reference>
<name>A0AAV4BJM9_9GAST</name>
<organism evidence="2 3">
    <name type="scientific">Plakobranchus ocellatus</name>
    <dbReference type="NCBI Taxonomy" id="259542"/>
    <lineage>
        <taxon>Eukaryota</taxon>
        <taxon>Metazoa</taxon>
        <taxon>Spiralia</taxon>
        <taxon>Lophotrochozoa</taxon>
        <taxon>Mollusca</taxon>
        <taxon>Gastropoda</taxon>
        <taxon>Heterobranchia</taxon>
        <taxon>Euthyneura</taxon>
        <taxon>Panpulmonata</taxon>
        <taxon>Sacoglossa</taxon>
        <taxon>Placobranchoidea</taxon>
        <taxon>Plakobranchidae</taxon>
        <taxon>Plakobranchus</taxon>
    </lineage>
</organism>
<sequence length="136" mass="15159">MDAKSDKKKIKCSSSGCIKSEDRTMSMEKKKVLNRWSEYVDDLFKDGSEEKPKIGKSLQDSVAECDFWHTNLASRGMFGRGSDVGGGDDDDDDDDDDDVDDDDDDDHDDEDEDDDDDDDDDGYSSGGSDDKVDDDE</sequence>
<accession>A0AAV4BJM9</accession>
<evidence type="ECO:0000313" key="2">
    <source>
        <dbReference type="EMBL" id="GFO23531.1"/>
    </source>
</evidence>
<keyword evidence="3" id="KW-1185">Reference proteome</keyword>
<comment type="caution">
    <text evidence="2">The sequence shown here is derived from an EMBL/GenBank/DDBJ whole genome shotgun (WGS) entry which is preliminary data.</text>
</comment>